<dbReference type="STRING" id="551995.SAMN05192574_102218"/>
<keyword evidence="2" id="KW-1185">Reference proteome</keyword>
<dbReference type="EMBL" id="FOCL01000002">
    <property type="protein sequence ID" value="SEN02564.1"/>
    <property type="molecule type" value="Genomic_DNA"/>
</dbReference>
<protein>
    <submittedName>
        <fullName evidence="1">Uncharacterized protein</fullName>
    </submittedName>
</protein>
<dbReference type="AlphaFoldDB" id="A0A1H8D6Y0"/>
<evidence type="ECO:0000313" key="1">
    <source>
        <dbReference type="EMBL" id="SEN02564.1"/>
    </source>
</evidence>
<dbReference type="RefSeq" id="WP_091209205.1">
    <property type="nucleotide sequence ID" value="NZ_FOCL01000002.1"/>
</dbReference>
<name>A0A1H8D6Y0_9SPHI</name>
<dbReference type="Proteomes" id="UP000198942">
    <property type="component" value="Unassembled WGS sequence"/>
</dbReference>
<dbReference type="OrthoDB" id="794869at2"/>
<evidence type="ECO:0000313" key="2">
    <source>
        <dbReference type="Proteomes" id="UP000198942"/>
    </source>
</evidence>
<organism evidence="1 2">
    <name type="scientific">Mucilaginibacter gossypiicola</name>
    <dbReference type="NCBI Taxonomy" id="551995"/>
    <lineage>
        <taxon>Bacteria</taxon>
        <taxon>Pseudomonadati</taxon>
        <taxon>Bacteroidota</taxon>
        <taxon>Sphingobacteriia</taxon>
        <taxon>Sphingobacteriales</taxon>
        <taxon>Sphingobacteriaceae</taxon>
        <taxon>Mucilaginibacter</taxon>
    </lineage>
</organism>
<proteinExistence type="predicted"/>
<accession>A0A1H8D6Y0</accession>
<reference evidence="2" key="1">
    <citation type="submission" date="2016-10" db="EMBL/GenBank/DDBJ databases">
        <authorList>
            <person name="Varghese N."/>
            <person name="Submissions S."/>
        </authorList>
    </citation>
    <scope>NUCLEOTIDE SEQUENCE [LARGE SCALE GENOMIC DNA]</scope>
    <source>
        <strain evidence="2">Gh-48</strain>
    </source>
</reference>
<gene>
    <name evidence="1" type="ORF">SAMN05192574_102218</name>
</gene>
<sequence>MGFFSFISKLLGIGRHWNGSPEQYLAMVQYMAKKNNPNFTLQEFLQWGEVMQKVMKVNLKPYKDFRELLEKGDPDYSMVEKLDGKLSELNKRRELKQAIYGPNARLGDDDVMNSNSKSAIEARNMVKDLSQHVRFSDDDQKIIDDM</sequence>